<keyword evidence="2" id="KW-1185">Reference proteome</keyword>
<gene>
    <name evidence="1" type="ORF">RPERSI_LOCUS14912</name>
</gene>
<dbReference type="Proteomes" id="UP000789920">
    <property type="component" value="Unassembled WGS sequence"/>
</dbReference>
<reference evidence="1" key="1">
    <citation type="submission" date="2021-06" db="EMBL/GenBank/DDBJ databases">
        <authorList>
            <person name="Kallberg Y."/>
            <person name="Tangrot J."/>
            <person name="Rosling A."/>
        </authorList>
    </citation>
    <scope>NUCLEOTIDE SEQUENCE</scope>
    <source>
        <strain evidence="1">MA461A</strain>
    </source>
</reference>
<evidence type="ECO:0000313" key="1">
    <source>
        <dbReference type="EMBL" id="CAG8758023.1"/>
    </source>
</evidence>
<proteinExistence type="predicted"/>
<feature type="non-terminal residue" evidence="1">
    <location>
        <position position="439"/>
    </location>
</feature>
<sequence length="439" mass="51919">MDSTLTPRDELIADYTKLFNERDKNADVEITISDTENKILAHSSVLEARSSYFKQSLSEKWAKKNNDGKFTLTFVDIEHDTMIIILKYLYYAEIYDHEDFYIFSKVLVASDKFNMETLSNCVQETLVKKILVFIKKHLFDLFKFIMKYQIFTTIDKQFMREIAKNPYLLFNSEDFVRLEEEMLQKILLCNELMISESKICEYLIKWSNVDNNETKLEPLSKLIRFHQMQKDEFFDLWKKYKNKIISDELLEDIIGFFMCNNPPKLNKTPFRLGNYQISKIISKHEDFLEISSWIDDDKGKGSFRFDLIFDDSFFGDIFHANSFHKICDGKFSTITLFALDNCIVGGYNPLGWSCENKYFYCESNFIFTYNNNPKDAKLSRVSEKEKAIGRNIKYGPWFGAGPDLRVQHESKKIELKPRSYPKLFDSNAEFKFHTMEIFK</sequence>
<comment type="caution">
    <text evidence="1">The sequence shown here is derived from an EMBL/GenBank/DDBJ whole genome shotgun (WGS) entry which is preliminary data.</text>
</comment>
<dbReference type="EMBL" id="CAJVQC010035068">
    <property type="protein sequence ID" value="CAG8758023.1"/>
    <property type="molecule type" value="Genomic_DNA"/>
</dbReference>
<organism evidence="1 2">
    <name type="scientific">Racocetra persica</name>
    <dbReference type="NCBI Taxonomy" id="160502"/>
    <lineage>
        <taxon>Eukaryota</taxon>
        <taxon>Fungi</taxon>
        <taxon>Fungi incertae sedis</taxon>
        <taxon>Mucoromycota</taxon>
        <taxon>Glomeromycotina</taxon>
        <taxon>Glomeromycetes</taxon>
        <taxon>Diversisporales</taxon>
        <taxon>Gigasporaceae</taxon>
        <taxon>Racocetra</taxon>
    </lineage>
</organism>
<protein>
    <submittedName>
        <fullName evidence="1">1819_t:CDS:1</fullName>
    </submittedName>
</protein>
<evidence type="ECO:0000313" key="2">
    <source>
        <dbReference type="Proteomes" id="UP000789920"/>
    </source>
</evidence>
<name>A0ACA9QQ00_9GLOM</name>
<accession>A0ACA9QQ00</accession>